<keyword evidence="2" id="KW-1185">Reference proteome</keyword>
<dbReference type="EMBL" id="CM037152">
    <property type="protein sequence ID" value="KAH7835373.1"/>
    <property type="molecule type" value="Genomic_DNA"/>
</dbReference>
<sequence length="144" mass="16217">MISFTVTLSHYGYCRGLDLCLVYSLPADTVVLGRIPPLQVEISIPSRGIERSYRPRCYGIPGTGEDMVWLIHWVEGDLFKEGDVVLVKFETDGEIKDCGVSLLSCPKFEALQYWRTLKKSLESNAFQVLPLPGIVSHHLCPYIL</sequence>
<accession>A0ACB7X3P4</accession>
<evidence type="ECO:0000313" key="1">
    <source>
        <dbReference type="EMBL" id="KAH7835373.1"/>
    </source>
</evidence>
<gene>
    <name evidence="1" type="ORF">Vadar_025533</name>
</gene>
<organism evidence="1 2">
    <name type="scientific">Vaccinium darrowii</name>
    <dbReference type="NCBI Taxonomy" id="229202"/>
    <lineage>
        <taxon>Eukaryota</taxon>
        <taxon>Viridiplantae</taxon>
        <taxon>Streptophyta</taxon>
        <taxon>Embryophyta</taxon>
        <taxon>Tracheophyta</taxon>
        <taxon>Spermatophyta</taxon>
        <taxon>Magnoliopsida</taxon>
        <taxon>eudicotyledons</taxon>
        <taxon>Gunneridae</taxon>
        <taxon>Pentapetalae</taxon>
        <taxon>asterids</taxon>
        <taxon>Ericales</taxon>
        <taxon>Ericaceae</taxon>
        <taxon>Vaccinioideae</taxon>
        <taxon>Vaccinieae</taxon>
        <taxon>Vaccinium</taxon>
    </lineage>
</organism>
<name>A0ACB7X3P4_9ERIC</name>
<proteinExistence type="predicted"/>
<reference evidence="1 2" key="1">
    <citation type="journal article" date="2021" name="Hortic Res">
        <title>High-quality reference genome and annotation aids understanding of berry development for evergreen blueberry (Vaccinium darrowii).</title>
        <authorList>
            <person name="Yu J."/>
            <person name="Hulse-Kemp A.M."/>
            <person name="Babiker E."/>
            <person name="Staton M."/>
        </authorList>
    </citation>
    <scope>NUCLEOTIDE SEQUENCE [LARGE SCALE GENOMIC DNA]</scope>
    <source>
        <strain evidence="2">cv. NJ 8807/NJ 8810</strain>
        <tissue evidence="1">Young leaf</tissue>
    </source>
</reference>
<evidence type="ECO:0000313" key="2">
    <source>
        <dbReference type="Proteomes" id="UP000828048"/>
    </source>
</evidence>
<dbReference type="Proteomes" id="UP000828048">
    <property type="component" value="Chromosome 2"/>
</dbReference>
<protein>
    <submittedName>
        <fullName evidence="1">Uncharacterized protein</fullName>
    </submittedName>
</protein>
<comment type="caution">
    <text evidence="1">The sequence shown here is derived from an EMBL/GenBank/DDBJ whole genome shotgun (WGS) entry which is preliminary data.</text>
</comment>